<reference evidence="2 3" key="1">
    <citation type="journal article" date="2016" name="Nat. Commun.">
        <title>Thousands of microbial genomes shed light on interconnected biogeochemical processes in an aquifer system.</title>
        <authorList>
            <person name="Anantharaman K."/>
            <person name="Brown C.T."/>
            <person name="Hug L.A."/>
            <person name="Sharon I."/>
            <person name="Castelle C.J."/>
            <person name="Probst A.J."/>
            <person name="Thomas B.C."/>
            <person name="Singh A."/>
            <person name="Wilkins M.J."/>
            <person name="Karaoz U."/>
            <person name="Brodie E.L."/>
            <person name="Williams K.H."/>
            <person name="Hubbard S.S."/>
            <person name="Banfield J.F."/>
        </authorList>
    </citation>
    <scope>NUCLEOTIDE SEQUENCE [LARGE SCALE GENOMIC DNA]</scope>
</reference>
<gene>
    <name evidence="2" type="ORF">A2751_03590</name>
</gene>
<organism evidence="2 3">
    <name type="scientific">Candidatus Doudnabacteria bacterium RIFCSPHIGHO2_01_FULL_46_14</name>
    <dbReference type="NCBI Taxonomy" id="1817824"/>
    <lineage>
        <taxon>Bacteria</taxon>
        <taxon>Candidatus Doudnaibacteriota</taxon>
    </lineage>
</organism>
<dbReference type="EMBL" id="MFEK01000014">
    <property type="protein sequence ID" value="OGE78213.1"/>
    <property type="molecule type" value="Genomic_DNA"/>
</dbReference>
<evidence type="ECO:0000313" key="3">
    <source>
        <dbReference type="Proteomes" id="UP000176864"/>
    </source>
</evidence>
<name>A0A1F5NKZ1_9BACT</name>
<dbReference type="STRING" id="1817824.A2751_03590"/>
<evidence type="ECO:0000256" key="1">
    <source>
        <dbReference type="SAM" id="MobiDB-lite"/>
    </source>
</evidence>
<evidence type="ECO:0000313" key="2">
    <source>
        <dbReference type="EMBL" id="OGE78213.1"/>
    </source>
</evidence>
<proteinExistence type="predicted"/>
<accession>A0A1F5NKZ1</accession>
<protein>
    <submittedName>
        <fullName evidence="2">Uncharacterized protein</fullName>
    </submittedName>
</protein>
<comment type="caution">
    <text evidence="2">The sequence shown here is derived from an EMBL/GenBank/DDBJ whole genome shotgun (WGS) entry which is preliminary data.</text>
</comment>
<feature type="region of interest" description="Disordered" evidence="1">
    <location>
        <begin position="40"/>
        <end position="67"/>
    </location>
</feature>
<dbReference type="AlphaFoldDB" id="A0A1F5NKZ1"/>
<dbReference type="Proteomes" id="UP000176864">
    <property type="component" value="Unassembled WGS sequence"/>
</dbReference>
<sequence>MIMESEIGKVPQGETASPIEKLQREYAIKWLAAMIAASEERSLSKNDEGRHEAKQRWSGLQTQVKDATDKIRSLHGAEAEKIFTEAMTKYNLEGNPDPQIAAEAEKLYNEWGKTNG</sequence>
<feature type="compositionally biased region" description="Basic and acidic residues" evidence="1">
    <location>
        <begin position="40"/>
        <end position="55"/>
    </location>
</feature>